<dbReference type="GeneID" id="19403686"/>
<gene>
    <name evidence="2" type="ORF">SETTUDRAFT_32711</name>
</gene>
<evidence type="ECO:0008006" key="4">
    <source>
        <dbReference type="Google" id="ProtNLM"/>
    </source>
</evidence>
<feature type="chain" id="PRO_5004354067" description="Hydrophobin" evidence="1">
    <location>
        <begin position="20"/>
        <end position="195"/>
    </location>
</feature>
<reference evidence="2 3" key="2">
    <citation type="journal article" date="2013" name="PLoS Genet.">
        <title>Comparative genome structure, secondary metabolite, and effector coding capacity across Cochliobolus pathogens.</title>
        <authorList>
            <person name="Condon B.J."/>
            <person name="Leng Y."/>
            <person name="Wu D."/>
            <person name="Bushley K.E."/>
            <person name="Ohm R.A."/>
            <person name="Otillar R."/>
            <person name="Martin J."/>
            <person name="Schackwitz W."/>
            <person name="Grimwood J."/>
            <person name="MohdZainudin N."/>
            <person name="Xue C."/>
            <person name="Wang R."/>
            <person name="Manning V.A."/>
            <person name="Dhillon B."/>
            <person name="Tu Z.J."/>
            <person name="Steffenson B.J."/>
            <person name="Salamov A."/>
            <person name="Sun H."/>
            <person name="Lowry S."/>
            <person name="LaButti K."/>
            <person name="Han J."/>
            <person name="Copeland A."/>
            <person name="Lindquist E."/>
            <person name="Barry K."/>
            <person name="Schmutz J."/>
            <person name="Baker S.E."/>
            <person name="Ciuffetti L.M."/>
            <person name="Grigoriev I.V."/>
            <person name="Zhong S."/>
            <person name="Turgeon B.G."/>
        </authorList>
    </citation>
    <scope>NUCLEOTIDE SEQUENCE [LARGE SCALE GENOMIC DNA]</scope>
    <source>
        <strain evidence="3">28A</strain>
    </source>
</reference>
<evidence type="ECO:0000313" key="3">
    <source>
        <dbReference type="Proteomes" id="UP000016935"/>
    </source>
</evidence>
<protein>
    <recommendedName>
        <fullName evidence="4">Hydrophobin</fullName>
    </recommendedName>
</protein>
<name>R0KB92_EXST2</name>
<proteinExistence type="predicted"/>
<feature type="signal peptide" evidence="1">
    <location>
        <begin position="1"/>
        <end position="19"/>
    </location>
</feature>
<organism evidence="2 3">
    <name type="scientific">Exserohilum turcicum (strain 28A)</name>
    <name type="common">Northern leaf blight fungus</name>
    <name type="synonym">Setosphaeria turcica</name>
    <dbReference type="NCBI Taxonomy" id="671987"/>
    <lineage>
        <taxon>Eukaryota</taxon>
        <taxon>Fungi</taxon>
        <taxon>Dikarya</taxon>
        <taxon>Ascomycota</taxon>
        <taxon>Pezizomycotina</taxon>
        <taxon>Dothideomycetes</taxon>
        <taxon>Pleosporomycetidae</taxon>
        <taxon>Pleosporales</taxon>
        <taxon>Pleosporineae</taxon>
        <taxon>Pleosporaceae</taxon>
        <taxon>Exserohilum</taxon>
    </lineage>
</organism>
<dbReference type="RefSeq" id="XP_008027064.1">
    <property type="nucleotide sequence ID" value="XM_008028873.1"/>
</dbReference>
<dbReference type="OrthoDB" id="10345238at2759"/>
<dbReference type="HOGENOM" id="CLU_1397125_0_0_1"/>
<evidence type="ECO:0000256" key="1">
    <source>
        <dbReference type="SAM" id="SignalP"/>
    </source>
</evidence>
<sequence>MLWKQLFFLAAVMASPAFSAPAPQSKVPSSQQLTCTPNNQGVDVCCDQFGGCIFRKDLGPEFADRIVNKRAPEPKNLNCTPNNQGAIVCCDEFGGCAFKEGRLSPSASAEHQRMGAGVPVLSGSNSFHQDLLVGIMEYIPIHCLKEASLVVRIYFLVYSPSRYQNMCFFSGFSATQILEQVLQPANLSKLGKMTF</sequence>
<keyword evidence="3" id="KW-1185">Reference proteome</keyword>
<accession>R0KB92</accession>
<dbReference type="EMBL" id="KB908703">
    <property type="protein sequence ID" value="EOA85512.1"/>
    <property type="molecule type" value="Genomic_DNA"/>
</dbReference>
<dbReference type="Proteomes" id="UP000016935">
    <property type="component" value="Unassembled WGS sequence"/>
</dbReference>
<dbReference type="AlphaFoldDB" id="R0KB92"/>
<evidence type="ECO:0000313" key="2">
    <source>
        <dbReference type="EMBL" id="EOA85512.1"/>
    </source>
</evidence>
<keyword evidence="1" id="KW-0732">Signal</keyword>
<reference evidence="2 3" key="1">
    <citation type="journal article" date="2012" name="PLoS Pathog.">
        <title>Diverse lifestyles and strategies of plant pathogenesis encoded in the genomes of eighteen Dothideomycetes fungi.</title>
        <authorList>
            <person name="Ohm R.A."/>
            <person name="Feau N."/>
            <person name="Henrissat B."/>
            <person name="Schoch C.L."/>
            <person name="Horwitz B.A."/>
            <person name="Barry K.W."/>
            <person name="Condon B.J."/>
            <person name="Copeland A.C."/>
            <person name="Dhillon B."/>
            <person name="Glaser F."/>
            <person name="Hesse C.N."/>
            <person name="Kosti I."/>
            <person name="LaButti K."/>
            <person name="Lindquist E.A."/>
            <person name="Lucas S."/>
            <person name="Salamov A.A."/>
            <person name="Bradshaw R.E."/>
            <person name="Ciuffetti L."/>
            <person name="Hamelin R.C."/>
            <person name="Kema G.H.J."/>
            <person name="Lawrence C."/>
            <person name="Scott J.A."/>
            <person name="Spatafora J.W."/>
            <person name="Turgeon B.G."/>
            <person name="de Wit P.J.G.M."/>
            <person name="Zhong S."/>
            <person name="Goodwin S.B."/>
            <person name="Grigoriev I.V."/>
        </authorList>
    </citation>
    <scope>NUCLEOTIDE SEQUENCE [LARGE SCALE GENOMIC DNA]</scope>
    <source>
        <strain evidence="3">28A</strain>
    </source>
</reference>